<feature type="binding site" evidence="11">
    <location>
        <position position="252"/>
    </location>
    <ligand>
        <name>alpha-D-mannose 1-phosphate</name>
        <dbReference type="ChEBI" id="CHEBI:58409"/>
    </ligand>
</feature>
<name>A0A8K0KAQ7_LADFU</name>
<comment type="caution">
    <text evidence="14">The sequence shown here is derived from an EMBL/GenBank/DDBJ whole genome shotgun (WGS) entry which is preliminary data.</text>
</comment>
<dbReference type="InterPro" id="IPR023214">
    <property type="entry name" value="HAD_sf"/>
</dbReference>
<feature type="active site" description="Proton donor/acceptor" evidence="10">
    <location>
        <position position="83"/>
    </location>
</feature>
<dbReference type="PANTHER" id="PTHR10466">
    <property type="entry name" value="PHOSPHOMANNOMUTASE"/>
    <property type="match status" value="1"/>
</dbReference>
<feature type="binding site" evidence="11">
    <location>
        <position position="212"/>
    </location>
    <ligand>
        <name>alpha-D-mannose 1-phosphate</name>
        <dbReference type="ChEBI" id="CHEBI:58409"/>
    </ligand>
</feature>
<dbReference type="InterPro" id="IPR043169">
    <property type="entry name" value="PMM_cap"/>
</dbReference>
<keyword evidence="6 13" id="KW-0963">Cytoplasm</keyword>
<comment type="pathway">
    <text evidence="2 13">Nucleotide-sugar biosynthesis; GDP-alpha-D-mannose biosynthesis; alpha-D-mannose 1-phosphate from D-fructose 6-phosphate: step 2/2.</text>
</comment>
<evidence type="ECO:0000256" key="13">
    <source>
        <dbReference type="RuleBase" id="RU361118"/>
    </source>
</evidence>
<dbReference type="SUPFAM" id="SSF56784">
    <property type="entry name" value="HAD-like"/>
    <property type="match status" value="1"/>
</dbReference>
<comment type="function">
    <text evidence="13">Involved in the synthesis of the GDP-mannose and dolichol-phosphate-mannose required for a number of critical mannosyl transfer reactions.</text>
</comment>
<dbReference type="Gene3D" id="3.40.50.1000">
    <property type="entry name" value="HAD superfamily/HAD-like"/>
    <property type="match status" value="1"/>
</dbReference>
<evidence type="ECO:0000256" key="11">
    <source>
        <dbReference type="PIRSR" id="PIRSR605002-2"/>
    </source>
</evidence>
<dbReference type="FunFam" id="3.30.1240.20:FF:000001">
    <property type="entry name" value="Phosphomannomutase"/>
    <property type="match status" value="1"/>
</dbReference>
<reference evidence="14" key="1">
    <citation type="submission" date="2013-04" db="EMBL/GenBank/DDBJ databases">
        <authorList>
            <person name="Qu J."/>
            <person name="Murali S.C."/>
            <person name="Bandaranaike D."/>
            <person name="Bellair M."/>
            <person name="Blankenburg K."/>
            <person name="Chao H."/>
            <person name="Dinh H."/>
            <person name="Doddapaneni H."/>
            <person name="Downs B."/>
            <person name="Dugan-Rocha S."/>
            <person name="Elkadiri S."/>
            <person name="Gnanaolivu R.D."/>
            <person name="Hernandez B."/>
            <person name="Javaid M."/>
            <person name="Jayaseelan J.C."/>
            <person name="Lee S."/>
            <person name="Li M."/>
            <person name="Ming W."/>
            <person name="Munidasa M."/>
            <person name="Muniz J."/>
            <person name="Nguyen L."/>
            <person name="Ongeri F."/>
            <person name="Osuji N."/>
            <person name="Pu L.-L."/>
            <person name="Puazo M."/>
            <person name="Qu C."/>
            <person name="Quiroz J."/>
            <person name="Raj R."/>
            <person name="Weissenberger G."/>
            <person name="Xin Y."/>
            <person name="Zou X."/>
            <person name="Han Y."/>
            <person name="Richards S."/>
            <person name="Worley K."/>
            <person name="Muzny D."/>
            <person name="Gibbs R."/>
        </authorList>
    </citation>
    <scope>NUCLEOTIDE SEQUENCE</scope>
    <source>
        <strain evidence="14">Sampled in the wild</strain>
    </source>
</reference>
<dbReference type="GO" id="GO:0006487">
    <property type="term" value="P:protein N-linked glycosylation"/>
    <property type="evidence" value="ECO:0007669"/>
    <property type="project" value="TreeGrafter"/>
</dbReference>
<evidence type="ECO:0000313" key="15">
    <source>
        <dbReference type="Proteomes" id="UP000792457"/>
    </source>
</evidence>
<dbReference type="Gene3D" id="3.30.1240.20">
    <property type="match status" value="1"/>
</dbReference>
<evidence type="ECO:0000256" key="12">
    <source>
        <dbReference type="PIRSR" id="PIRSR605002-3"/>
    </source>
</evidence>
<dbReference type="GO" id="GO:0005829">
    <property type="term" value="C:cytosol"/>
    <property type="evidence" value="ECO:0007669"/>
    <property type="project" value="TreeGrafter"/>
</dbReference>
<evidence type="ECO:0000256" key="10">
    <source>
        <dbReference type="PIRSR" id="PIRSR605002-1"/>
    </source>
</evidence>
<keyword evidence="7 12" id="KW-0479">Metal-binding</keyword>
<comment type="subcellular location">
    <subcellularLocation>
        <location evidence="1 13">Cytoplasm</location>
    </subcellularLocation>
</comment>
<comment type="cofactor">
    <cofactor evidence="12">
        <name>Mg(2+)</name>
        <dbReference type="ChEBI" id="CHEBI:18420"/>
    </cofactor>
</comment>
<comment type="catalytic activity">
    <reaction evidence="13">
        <text>alpha-D-mannose 1-phosphate = D-mannose 6-phosphate</text>
        <dbReference type="Rhea" id="RHEA:11140"/>
        <dbReference type="ChEBI" id="CHEBI:58409"/>
        <dbReference type="ChEBI" id="CHEBI:58735"/>
        <dbReference type="EC" id="5.4.2.8"/>
    </reaction>
</comment>
<dbReference type="InterPro" id="IPR005002">
    <property type="entry name" value="PMM"/>
</dbReference>
<keyword evidence="8 12" id="KW-0460">Magnesium</keyword>
<evidence type="ECO:0000256" key="6">
    <source>
        <dbReference type="ARBA" id="ARBA00022490"/>
    </source>
</evidence>
<feature type="non-terminal residue" evidence="14">
    <location>
        <position position="309"/>
    </location>
</feature>
<dbReference type="SFLD" id="SFLDG01140">
    <property type="entry name" value="C2.B:_Phosphomannomutase_and_P"/>
    <property type="match status" value="1"/>
</dbReference>
<dbReference type="Pfam" id="PF03332">
    <property type="entry name" value="PMM"/>
    <property type="match status" value="1"/>
</dbReference>
<dbReference type="GO" id="GO:0006013">
    <property type="term" value="P:mannose metabolic process"/>
    <property type="evidence" value="ECO:0007669"/>
    <property type="project" value="TreeGrafter"/>
</dbReference>
<dbReference type="InterPro" id="IPR036412">
    <property type="entry name" value="HAD-like_sf"/>
</dbReference>
<protein>
    <recommendedName>
        <fullName evidence="5 13">Phosphomannomutase</fullName>
        <ecNumber evidence="5 13">5.4.2.8</ecNumber>
    </recommendedName>
</protein>
<evidence type="ECO:0000256" key="4">
    <source>
        <dbReference type="ARBA" id="ARBA00011738"/>
    </source>
</evidence>
<reference evidence="14" key="2">
    <citation type="submission" date="2017-10" db="EMBL/GenBank/DDBJ databases">
        <title>Ladona fulva Genome sequencing and assembly.</title>
        <authorList>
            <person name="Murali S."/>
            <person name="Richards S."/>
            <person name="Bandaranaike D."/>
            <person name="Bellair M."/>
            <person name="Blankenburg K."/>
            <person name="Chao H."/>
            <person name="Dinh H."/>
            <person name="Doddapaneni H."/>
            <person name="Dugan-Rocha S."/>
            <person name="Elkadiri S."/>
            <person name="Gnanaolivu R."/>
            <person name="Hernandez B."/>
            <person name="Skinner E."/>
            <person name="Javaid M."/>
            <person name="Lee S."/>
            <person name="Li M."/>
            <person name="Ming W."/>
            <person name="Munidasa M."/>
            <person name="Muniz J."/>
            <person name="Nguyen L."/>
            <person name="Hughes D."/>
            <person name="Osuji N."/>
            <person name="Pu L.-L."/>
            <person name="Puazo M."/>
            <person name="Qu C."/>
            <person name="Quiroz J."/>
            <person name="Raj R."/>
            <person name="Weissenberger G."/>
            <person name="Xin Y."/>
            <person name="Zou X."/>
            <person name="Han Y."/>
            <person name="Worley K."/>
            <person name="Muzny D."/>
            <person name="Gibbs R."/>
        </authorList>
    </citation>
    <scope>NUCLEOTIDE SEQUENCE</scope>
    <source>
        <strain evidence="14">Sampled in the wild</strain>
    </source>
</reference>
<dbReference type="SFLD" id="SFLDS00003">
    <property type="entry name" value="Haloacid_Dehalogenase"/>
    <property type="match status" value="1"/>
</dbReference>
<dbReference type="CDD" id="cd02585">
    <property type="entry name" value="HAD_PMM"/>
    <property type="match status" value="1"/>
</dbReference>
<evidence type="ECO:0000256" key="2">
    <source>
        <dbReference type="ARBA" id="ARBA00004699"/>
    </source>
</evidence>
<evidence type="ECO:0000256" key="8">
    <source>
        <dbReference type="ARBA" id="ARBA00022842"/>
    </source>
</evidence>
<dbReference type="InterPro" id="IPR006379">
    <property type="entry name" value="HAD-SF_hydro_IIB"/>
</dbReference>
<dbReference type="NCBIfam" id="TIGR01484">
    <property type="entry name" value="HAD-SF-IIB"/>
    <property type="match status" value="1"/>
</dbReference>
<evidence type="ECO:0000256" key="7">
    <source>
        <dbReference type="ARBA" id="ARBA00022723"/>
    </source>
</evidence>
<comment type="subunit">
    <text evidence="4 13">Homodimer.</text>
</comment>
<evidence type="ECO:0000256" key="3">
    <source>
        <dbReference type="ARBA" id="ARBA00009736"/>
    </source>
</evidence>
<dbReference type="EMBL" id="KZ308556">
    <property type="protein sequence ID" value="KAG8231475.1"/>
    <property type="molecule type" value="Genomic_DNA"/>
</dbReference>
<organism evidence="14 15">
    <name type="scientific">Ladona fulva</name>
    <name type="common">Scarce chaser dragonfly</name>
    <name type="synonym">Libellula fulva</name>
    <dbReference type="NCBI Taxonomy" id="123851"/>
    <lineage>
        <taxon>Eukaryota</taxon>
        <taxon>Metazoa</taxon>
        <taxon>Ecdysozoa</taxon>
        <taxon>Arthropoda</taxon>
        <taxon>Hexapoda</taxon>
        <taxon>Insecta</taxon>
        <taxon>Pterygota</taxon>
        <taxon>Palaeoptera</taxon>
        <taxon>Odonata</taxon>
        <taxon>Epiprocta</taxon>
        <taxon>Anisoptera</taxon>
        <taxon>Libelluloidea</taxon>
        <taxon>Libellulidae</taxon>
        <taxon>Ladona</taxon>
    </lineage>
</organism>
<sequence length="309" mass="35684">MYSNFIHGLGNTSDSIHSMIRYLIRNHKSLSFTPTFIKILVFKRLKVSQTLLFSRFDIQPSSKVFQAKLSMNRSNTLCLFDVDGTLTLPQRVIEKEMESFVLNDIKPLTSIGIVGGSDLKKIAFQMGGLEVVNNFDYVFAENGLVAYKYGTELPSQTIQAHVGEEKLQRFINYCLLYMSKLHLPVKRGTFIEFRRGLINVSPVGRSCSMEERRQFNEYDKQHNIRKDFVESLRKEFPDLGLVYSIGGEISFDVFPKGWDKTYCLRHVKDQNFEHIHFFGDKTDPGGNDFEIFSHDQTIGHRVQSYKDTM</sequence>
<feature type="binding site" evidence="11">
    <location>
        <position position="250"/>
    </location>
    <ligand>
        <name>alpha-D-mannose 1-phosphate</name>
        <dbReference type="ChEBI" id="CHEBI:58409"/>
    </ligand>
</feature>
<dbReference type="GO" id="GO:0009298">
    <property type="term" value="P:GDP-mannose biosynthetic process"/>
    <property type="evidence" value="ECO:0007669"/>
    <property type="project" value="UniProtKB-UniPathway"/>
</dbReference>
<comment type="similarity">
    <text evidence="3 13">Belongs to the eukaryotic PMM family.</text>
</comment>
<feature type="binding site" evidence="12">
    <location>
        <position position="297"/>
    </location>
    <ligand>
        <name>Mg(2+)</name>
        <dbReference type="ChEBI" id="CHEBI:18420"/>
        <label>1</label>
    </ligand>
</feature>
<keyword evidence="15" id="KW-1185">Reference proteome</keyword>
<evidence type="ECO:0000313" key="14">
    <source>
        <dbReference type="EMBL" id="KAG8231475.1"/>
    </source>
</evidence>
<evidence type="ECO:0000256" key="5">
    <source>
        <dbReference type="ARBA" id="ARBA00012730"/>
    </source>
</evidence>
<feature type="binding site" evidence="12">
    <location>
        <position position="81"/>
    </location>
    <ligand>
        <name>Mg(2+)</name>
        <dbReference type="ChEBI" id="CHEBI:18420"/>
        <label>1</label>
    </ligand>
</feature>
<dbReference type="OrthoDB" id="10264771at2759"/>
<dbReference type="AlphaFoldDB" id="A0A8K0KAQ7"/>
<evidence type="ECO:0000256" key="9">
    <source>
        <dbReference type="ARBA" id="ARBA00023235"/>
    </source>
</evidence>
<accession>A0A8K0KAQ7</accession>
<dbReference type="Proteomes" id="UP000792457">
    <property type="component" value="Unassembled WGS sequence"/>
</dbReference>
<feature type="binding site" evidence="11">
    <location>
        <position position="194"/>
    </location>
    <ligand>
        <name>alpha-D-mannose 1-phosphate</name>
        <dbReference type="ChEBI" id="CHEBI:58409"/>
    </ligand>
</feature>
<feature type="binding site" evidence="12">
    <location>
        <position position="280"/>
    </location>
    <ligand>
        <name>Mg(2+)</name>
        <dbReference type="ChEBI" id="CHEBI:18420"/>
        <label>1</label>
    </ligand>
</feature>
<keyword evidence="9 13" id="KW-0413">Isomerase</keyword>
<feature type="active site" description="Nucleophile" evidence="10">
    <location>
        <position position="81"/>
    </location>
</feature>
<dbReference type="GO" id="GO:0004615">
    <property type="term" value="F:phosphomannomutase activity"/>
    <property type="evidence" value="ECO:0007669"/>
    <property type="project" value="UniProtKB-EC"/>
</dbReference>
<dbReference type="GO" id="GO:0046872">
    <property type="term" value="F:metal ion binding"/>
    <property type="evidence" value="ECO:0007669"/>
    <property type="project" value="UniProtKB-KW"/>
</dbReference>
<dbReference type="PANTHER" id="PTHR10466:SF0">
    <property type="entry name" value="PHOSPHOMANNOMUTASE"/>
    <property type="match status" value="1"/>
</dbReference>
<dbReference type="SFLD" id="SFLDG01143">
    <property type="entry name" value="C2.B.3:_Phosphomannomutase_Lik"/>
    <property type="match status" value="1"/>
</dbReference>
<feature type="binding site" evidence="12">
    <location>
        <position position="292"/>
    </location>
    <ligand>
        <name>Mg(2+)</name>
        <dbReference type="ChEBI" id="CHEBI:18420"/>
        <label>1</label>
    </ligand>
</feature>
<dbReference type="EC" id="5.4.2.8" evidence="5 13"/>
<feature type="binding site" evidence="12">
    <location>
        <position position="83"/>
    </location>
    <ligand>
        <name>Mg(2+)</name>
        <dbReference type="ChEBI" id="CHEBI:18420"/>
        <label>1</label>
    </ligand>
</feature>
<proteinExistence type="inferred from homology"/>
<feature type="binding site" evidence="11">
    <location>
        <position position="205"/>
    </location>
    <ligand>
        <name>alpha-D-mannose 1-phosphate</name>
        <dbReference type="ChEBI" id="CHEBI:58409"/>
    </ligand>
</feature>
<dbReference type="UniPathway" id="UPA00126">
    <property type="reaction ID" value="UER00424"/>
</dbReference>
<evidence type="ECO:0000256" key="1">
    <source>
        <dbReference type="ARBA" id="ARBA00004496"/>
    </source>
</evidence>
<gene>
    <name evidence="14" type="ORF">J437_LFUL000192</name>
</gene>